<dbReference type="GO" id="GO:0035091">
    <property type="term" value="F:phosphatidylinositol binding"/>
    <property type="evidence" value="ECO:0007669"/>
    <property type="project" value="TreeGrafter"/>
</dbReference>
<dbReference type="PANTHER" id="PTHR15629">
    <property type="entry name" value="SH3YL1 PROTEIN"/>
    <property type="match status" value="1"/>
</dbReference>
<sequence length="247" mass="25452">MAMKGISDHFSLDNAVRESQTLLSNHTDPARCDRDAAIPNWVLSQCRGVAFLFTYKVGVFASASGGSGILIAKKPGTQEWGLPVAIGLGGIGGGFDFGVSRAYQIMVLNSDDAVRNFCQENVKLGASVGVAAGPVGRQAEGSASMAVGENGKHPVGAFTYGYSKGLFAGAGVQGMWVSSNDAENKRFYGLTRDASATDCIFGNALDGCKPTNDISALQQSLAAVAAAVPGAGPTPNNFEKPPAEVTV</sequence>
<gene>
    <name evidence="2" type="ORF">CEUR00632_LOCUS17937</name>
</gene>
<dbReference type="Pfam" id="PF04366">
    <property type="entry name" value="Ysc84"/>
    <property type="match status" value="1"/>
</dbReference>
<reference evidence="2" key="1">
    <citation type="submission" date="2021-01" db="EMBL/GenBank/DDBJ databases">
        <authorList>
            <person name="Corre E."/>
            <person name="Pelletier E."/>
            <person name="Niang G."/>
            <person name="Scheremetjew M."/>
            <person name="Finn R."/>
            <person name="Kale V."/>
            <person name="Holt S."/>
            <person name="Cochrane G."/>
            <person name="Meng A."/>
            <person name="Brown T."/>
            <person name="Cohen L."/>
        </authorList>
    </citation>
    <scope>NUCLEOTIDE SEQUENCE</scope>
    <source>
        <strain evidence="2">CCMP219</strain>
    </source>
</reference>
<protein>
    <recommendedName>
        <fullName evidence="1">Ysc84 actin-binding domain-containing protein</fullName>
    </recommendedName>
</protein>
<name>A0A7R9VUM3_9CHLO</name>
<evidence type="ECO:0000313" key="2">
    <source>
        <dbReference type="EMBL" id="CAD8305140.1"/>
    </source>
</evidence>
<organism evidence="2">
    <name type="scientific">Chlamydomonas euryale</name>
    <dbReference type="NCBI Taxonomy" id="1486919"/>
    <lineage>
        <taxon>Eukaryota</taxon>
        <taxon>Viridiplantae</taxon>
        <taxon>Chlorophyta</taxon>
        <taxon>core chlorophytes</taxon>
        <taxon>Chlorophyceae</taxon>
        <taxon>CS clade</taxon>
        <taxon>Chlamydomonadales</taxon>
        <taxon>Chlamydomonadaceae</taxon>
        <taxon>Chlamydomonas</taxon>
    </lineage>
</organism>
<accession>A0A7R9VUM3</accession>
<dbReference type="PANTHER" id="PTHR15629:SF2">
    <property type="entry name" value="SH3 DOMAIN-CONTAINING YSC84-LIKE PROTEIN 1"/>
    <property type="match status" value="1"/>
</dbReference>
<dbReference type="EMBL" id="HBEC01038625">
    <property type="protein sequence ID" value="CAD8305140.1"/>
    <property type="molecule type" value="Transcribed_RNA"/>
</dbReference>
<dbReference type="AlphaFoldDB" id="A0A7R9VUM3"/>
<dbReference type="InterPro" id="IPR051702">
    <property type="entry name" value="SH3_domain_YSC84-like"/>
</dbReference>
<feature type="domain" description="Ysc84 actin-binding" evidence="1">
    <location>
        <begin position="90"/>
        <end position="222"/>
    </location>
</feature>
<proteinExistence type="predicted"/>
<evidence type="ECO:0000259" key="1">
    <source>
        <dbReference type="Pfam" id="PF04366"/>
    </source>
</evidence>
<dbReference type="InterPro" id="IPR007461">
    <property type="entry name" value="Ysc84_actin-binding"/>
</dbReference>